<dbReference type="CDD" id="cd00254">
    <property type="entry name" value="LT-like"/>
    <property type="match status" value="1"/>
</dbReference>
<name>A0A1G6GSN5_9GAMM</name>
<dbReference type="PANTHER" id="PTHR37423:SF2">
    <property type="entry name" value="MEMBRANE-BOUND LYTIC MUREIN TRANSGLYCOSYLASE C"/>
    <property type="match status" value="1"/>
</dbReference>
<dbReference type="OrthoDB" id="9815002at2"/>
<protein>
    <submittedName>
        <fullName evidence="3">Transglycosylase SLT domain-containing protein</fullName>
    </submittedName>
</protein>
<keyword evidence="4" id="KW-1185">Reference proteome</keyword>
<dbReference type="PANTHER" id="PTHR37423">
    <property type="entry name" value="SOLUBLE LYTIC MUREIN TRANSGLYCOSYLASE-RELATED"/>
    <property type="match status" value="1"/>
</dbReference>
<dbReference type="InterPro" id="IPR008258">
    <property type="entry name" value="Transglycosylase_SLT_dom_1"/>
</dbReference>
<dbReference type="Proteomes" id="UP000242501">
    <property type="component" value="Unassembled WGS sequence"/>
</dbReference>
<dbReference type="STRING" id="1219383.SAMN05421733_102168"/>
<organism evidence="3 4">
    <name type="scientific">Acinetobacter boissieri</name>
    <dbReference type="NCBI Taxonomy" id="1219383"/>
    <lineage>
        <taxon>Bacteria</taxon>
        <taxon>Pseudomonadati</taxon>
        <taxon>Pseudomonadota</taxon>
        <taxon>Gammaproteobacteria</taxon>
        <taxon>Moraxellales</taxon>
        <taxon>Moraxellaceae</taxon>
        <taxon>Acinetobacter</taxon>
    </lineage>
</organism>
<evidence type="ECO:0000313" key="4">
    <source>
        <dbReference type="Proteomes" id="UP000242501"/>
    </source>
</evidence>
<feature type="domain" description="Transglycosylase SLT" evidence="2">
    <location>
        <begin position="83"/>
        <end position="190"/>
    </location>
</feature>
<dbReference type="Gene3D" id="1.10.530.10">
    <property type="match status" value="1"/>
</dbReference>
<dbReference type="InterPro" id="IPR023346">
    <property type="entry name" value="Lysozyme-like_dom_sf"/>
</dbReference>
<sequence length="250" mass="27555">MLGVMAYGIYISSIVHAGNIYSYQDANGEMLFTNQVQTNTLLKKVTVTYYPDSNIHSYKNWGKSEASVLPSFSKNKNTFDQIISSAAQKHGVPEGLIKAIMHTESSFNVHAQSPVGAQGLMQLMPATAKHLNVSDSFNPQENIHGGAKYIASLLKQFNGNTRLALAAYNAGAGNVSKYGGIPPFKETQNYVERVLSRYHNLYQNQLNLVASESTIQANKTSQHIAHNTQHYNKKIIQTADGTFTEVLVQQ</sequence>
<proteinExistence type="inferred from homology"/>
<accession>A0A1G6GSN5</accession>
<dbReference type="EMBL" id="FMYL01000002">
    <property type="protein sequence ID" value="SDB85072.1"/>
    <property type="molecule type" value="Genomic_DNA"/>
</dbReference>
<evidence type="ECO:0000259" key="2">
    <source>
        <dbReference type="Pfam" id="PF01464"/>
    </source>
</evidence>
<evidence type="ECO:0000256" key="1">
    <source>
        <dbReference type="ARBA" id="ARBA00007734"/>
    </source>
</evidence>
<dbReference type="RefSeq" id="WP_092746971.1">
    <property type="nucleotide sequence ID" value="NZ_FMYL01000002.1"/>
</dbReference>
<dbReference type="Pfam" id="PF01464">
    <property type="entry name" value="SLT"/>
    <property type="match status" value="1"/>
</dbReference>
<comment type="similarity">
    <text evidence="1">Belongs to the transglycosylase Slt family.</text>
</comment>
<reference evidence="4" key="1">
    <citation type="submission" date="2016-09" db="EMBL/GenBank/DDBJ databases">
        <authorList>
            <person name="Varghese N."/>
            <person name="Submissions S."/>
        </authorList>
    </citation>
    <scope>NUCLEOTIDE SEQUENCE [LARGE SCALE GENOMIC DNA]</scope>
    <source>
        <strain evidence="4">ANC 4422</strain>
    </source>
</reference>
<dbReference type="AlphaFoldDB" id="A0A1G6GSN5"/>
<evidence type="ECO:0000313" key="3">
    <source>
        <dbReference type="EMBL" id="SDB85072.1"/>
    </source>
</evidence>
<dbReference type="SUPFAM" id="SSF53955">
    <property type="entry name" value="Lysozyme-like"/>
    <property type="match status" value="1"/>
</dbReference>
<gene>
    <name evidence="3" type="ORF">SAMN05421733_102168</name>
</gene>